<name>A0ABS3VRB3_MICEH</name>
<dbReference type="Proteomes" id="UP000823521">
    <property type="component" value="Unassembled WGS sequence"/>
</dbReference>
<dbReference type="RefSeq" id="WP_208813972.1">
    <property type="nucleotide sequence ID" value="NZ_WVUH01000101.1"/>
</dbReference>
<feature type="non-terminal residue" evidence="4">
    <location>
        <position position="265"/>
    </location>
</feature>
<keyword evidence="2" id="KW-0812">Transmembrane</keyword>
<feature type="transmembrane region" description="Helical" evidence="2">
    <location>
        <begin position="220"/>
        <end position="245"/>
    </location>
</feature>
<feature type="region of interest" description="Disordered" evidence="1">
    <location>
        <begin position="158"/>
        <end position="212"/>
    </location>
</feature>
<accession>A0ABS3VRB3</accession>
<feature type="signal peptide" evidence="3">
    <location>
        <begin position="1"/>
        <end position="30"/>
    </location>
</feature>
<reference evidence="4 5" key="1">
    <citation type="submission" date="2019-12" db="EMBL/GenBank/DDBJ databases">
        <title>Whole genome sequencing of endophytic Actinobacterium Micromonospora sp. MPMI6T.</title>
        <authorList>
            <person name="Evv R."/>
            <person name="Podile A.R."/>
        </authorList>
    </citation>
    <scope>NUCLEOTIDE SEQUENCE [LARGE SCALE GENOMIC DNA]</scope>
    <source>
        <strain evidence="4 5">MPMI6</strain>
    </source>
</reference>
<evidence type="ECO:0000313" key="5">
    <source>
        <dbReference type="Proteomes" id="UP000823521"/>
    </source>
</evidence>
<proteinExistence type="predicted"/>
<comment type="caution">
    <text evidence="4">The sequence shown here is derived from an EMBL/GenBank/DDBJ whole genome shotgun (WGS) entry which is preliminary data.</text>
</comment>
<protein>
    <submittedName>
        <fullName evidence="4">Uncharacterized protein</fullName>
    </submittedName>
</protein>
<keyword evidence="2" id="KW-1133">Transmembrane helix</keyword>
<keyword evidence="3" id="KW-0732">Signal</keyword>
<evidence type="ECO:0000256" key="3">
    <source>
        <dbReference type="SAM" id="SignalP"/>
    </source>
</evidence>
<evidence type="ECO:0000256" key="2">
    <source>
        <dbReference type="SAM" id="Phobius"/>
    </source>
</evidence>
<feature type="compositionally biased region" description="Low complexity" evidence="1">
    <location>
        <begin position="177"/>
        <end position="200"/>
    </location>
</feature>
<evidence type="ECO:0000313" key="4">
    <source>
        <dbReference type="EMBL" id="MBO4207072.1"/>
    </source>
</evidence>
<organism evidence="4 5">
    <name type="scientific">Micromonospora echinofusca</name>
    <dbReference type="NCBI Taxonomy" id="47858"/>
    <lineage>
        <taxon>Bacteria</taxon>
        <taxon>Bacillati</taxon>
        <taxon>Actinomycetota</taxon>
        <taxon>Actinomycetes</taxon>
        <taxon>Micromonosporales</taxon>
        <taxon>Micromonosporaceae</taxon>
        <taxon>Micromonospora</taxon>
    </lineage>
</organism>
<keyword evidence="5" id="KW-1185">Reference proteome</keyword>
<evidence type="ECO:0000256" key="1">
    <source>
        <dbReference type="SAM" id="MobiDB-lite"/>
    </source>
</evidence>
<keyword evidence="2" id="KW-0472">Membrane</keyword>
<gene>
    <name evidence="4" type="ORF">GSF22_13810</name>
</gene>
<sequence length="265" mass="25777">MSVRGGAVRFAAGAALVAGLLATGAAPALAEGDSVRVRAASSFTAGGGPGAVNLGVTKKTDGCVLVRTGLALQLSGVTAGQVRVEVALAGQWRPIPVSGTGTLTTVRTAPTNPTLCKGKSLSVRYRVTFLAGAPSGRLNIIGQAIAGTGRTIGYGGTTSKVVGGRATAPTPTPSRKPTPSVTAGATPTVGAAAPTTGSAPLPADEAPAAVPASTGSGGGFGIGTFVMIFGAAMVAIGVALLVFLLRRSRAEQQPRSGGRAGQPPA</sequence>
<feature type="chain" id="PRO_5047447651" evidence="3">
    <location>
        <begin position="31"/>
        <end position="265"/>
    </location>
</feature>
<dbReference type="EMBL" id="WVUH01000101">
    <property type="protein sequence ID" value="MBO4207072.1"/>
    <property type="molecule type" value="Genomic_DNA"/>
</dbReference>